<dbReference type="PANTHER" id="PTHR34595">
    <property type="entry name" value="BLR5612 PROTEIN"/>
    <property type="match status" value="1"/>
</dbReference>
<sequence length="325" mass="37883">MLSRVAENLYWTARYLERAENTARLINTTMDVLLDLPRGSSFGWDVLLKVVGLDQLFEECYQEANESNILRFLIQDERNPSAIVSSIRRARENSRTFRETLPNEFWERVNGLYLYVQKSASLAVQSRTQRYEILNQIIERNQSLAGLLIGCMSRDLAYEFIRLGRNVERADMTTRIADINAAVLLPRQGGALEPFQERLWMSVLKALSAYQMYRRHVDVHVRGTAVLRYLLLDPHFPRTVSHCLSEIEESLATLPNHHEIMKRIRRTWRRIRGVRWEGLTPAVLHEYLDQVQSDLGAIHLALSEQYFYFHTQSQHTTPPARVVNE</sequence>
<accession>A0ABM9I604</accession>
<name>A0ABM9I604_9GAMM</name>
<evidence type="ECO:0000313" key="3">
    <source>
        <dbReference type="Proteomes" id="UP001162030"/>
    </source>
</evidence>
<dbReference type="Pfam" id="PF04168">
    <property type="entry name" value="Alpha-E"/>
    <property type="match status" value="1"/>
</dbReference>
<protein>
    <submittedName>
        <fullName evidence="2">Alpha-E superfamily protein</fullName>
    </submittedName>
</protein>
<dbReference type="InterPro" id="IPR051680">
    <property type="entry name" value="ATP-dep_Glu-Cys_Ligase-2"/>
</dbReference>
<proteinExistence type="predicted"/>
<dbReference type="InterPro" id="IPR007296">
    <property type="entry name" value="DUF403"/>
</dbReference>
<dbReference type="PANTHER" id="PTHR34595:SF7">
    <property type="entry name" value="SLL1039 PROTEIN"/>
    <property type="match status" value="1"/>
</dbReference>
<reference evidence="2 3" key="1">
    <citation type="submission" date="2023-03" db="EMBL/GenBank/DDBJ databases">
        <authorList>
            <person name="Pearce D."/>
        </authorList>
    </citation>
    <scope>NUCLEOTIDE SEQUENCE [LARGE SCALE GENOMIC DNA]</scope>
    <source>
        <strain evidence="2">Msz</strain>
    </source>
</reference>
<dbReference type="EMBL" id="OX458333">
    <property type="protein sequence ID" value="CAI8914370.1"/>
    <property type="molecule type" value="Genomic_DNA"/>
</dbReference>
<keyword evidence="3" id="KW-1185">Reference proteome</keyword>
<organism evidence="2 3">
    <name type="scientific">Methylocaldum szegediense</name>
    <dbReference type="NCBI Taxonomy" id="73780"/>
    <lineage>
        <taxon>Bacteria</taxon>
        <taxon>Pseudomonadati</taxon>
        <taxon>Pseudomonadota</taxon>
        <taxon>Gammaproteobacteria</taxon>
        <taxon>Methylococcales</taxon>
        <taxon>Methylococcaceae</taxon>
        <taxon>Methylocaldum</taxon>
    </lineage>
</organism>
<evidence type="ECO:0000313" key="2">
    <source>
        <dbReference type="EMBL" id="CAI8914370.1"/>
    </source>
</evidence>
<dbReference type="Proteomes" id="UP001162030">
    <property type="component" value="Chromosome"/>
</dbReference>
<dbReference type="RefSeq" id="WP_051331443.1">
    <property type="nucleotide sequence ID" value="NZ_OX458333.1"/>
</dbReference>
<feature type="domain" description="DUF403" evidence="1">
    <location>
        <begin position="1"/>
        <end position="307"/>
    </location>
</feature>
<evidence type="ECO:0000259" key="1">
    <source>
        <dbReference type="Pfam" id="PF04168"/>
    </source>
</evidence>
<gene>
    <name evidence="2" type="ORF">MSZNOR_3707</name>
</gene>